<evidence type="ECO:0000313" key="2">
    <source>
        <dbReference type="EMBL" id="SMG54435.1"/>
    </source>
</evidence>
<keyword evidence="1" id="KW-0732">Signal</keyword>
<evidence type="ECO:0000256" key="1">
    <source>
        <dbReference type="SAM" id="SignalP"/>
    </source>
</evidence>
<dbReference type="AlphaFoldDB" id="A0A1X7LKX1"/>
<feature type="chain" id="PRO_5013253870" evidence="1">
    <location>
        <begin position="33"/>
        <end position="101"/>
    </location>
</feature>
<gene>
    <name evidence="2" type="ORF">SAMN06295960_3720</name>
</gene>
<dbReference type="Proteomes" id="UP000193834">
    <property type="component" value="Unassembled WGS sequence"/>
</dbReference>
<dbReference type="EMBL" id="FXAZ01000005">
    <property type="protein sequence ID" value="SMG54435.1"/>
    <property type="molecule type" value="Genomic_DNA"/>
</dbReference>
<protein>
    <submittedName>
        <fullName evidence="2">Uncharacterized protein</fullName>
    </submittedName>
</protein>
<name>A0A1X7LKX1_9BACL</name>
<dbReference type="RefSeq" id="WP_085496655.1">
    <property type="nucleotide sequence ID" value="NZ_FXAZ01000005.1"/>
</dbReference>
<sequence length="101" mass="11427">MKKLFRKVLVSLAITLGITSTVLVSFPSSVQAADSSFQNIQRGSMIYLNRAPADYYVAREGAGRVNIIQQQRQAQAIWTGPVIIDSYKNGYLTWTYYIQIY</sequence>
<keyword evidence="3" id="KW-1185">Reference proteome</keyword>
<organism evidence="2 3">
    <name type="scientific">Paenibacillus aquistagni</name>
    <dbReference type="NCBI Taxonomy" id="1852522"/>
    <lineage>
        <taxon>Bacteria</taxon>
        <taxon>Bacillati</taxon>
        <taxon>Bacillota</taxon>
        <taxon>Bacilli</taxon>
        <taxon>Bacillales</taxon>
        <taxon>Paenibacillaceae</taxon>
        <taxon>Paenibacillus</taxon>
    </lineage>
</organism>
<accession>A0A1X7LKX1</accession>
<reference evidence="2 3" key="1">
    <citation type="submission" date="2017-04" db="EMBL/GenBank/DDBJ databases">
        <authorList>
            <person name="Afonso C.L."/>
            <person name="Miller P.J."/>
            <person name="Scott M.A."/>
            <person name="Spackman E."/>
            <person name="Goraichik I."/>
            <person name="Dimitrov K.M."/>
            <person name="Suarez D.L."/>
            <person name="Swayne D.E."/>
        </authorList>
    </citation>
    <scope>NUCLEOTIDE SEQUENCE [LARGE SCALE GENOMIC DNA]</scope>
    <source>
        <strain evidence="2 3">11</strain>
    </source>
</reference>
<evidence type="ECO:0000313" key="3">
    <source>
        <dbReference type="Proteomes" id="UP000193834"/>
    </source>
</evidence>
<feature type="signal peptide" evidence="1">
    <location>
        <begin position="1"/>
        <end position="32"/>
    </location>
</feature>
<proteinExistence type="predicted"/>